<evidence type="ECO:0000259" key="1">
    <source>
        <dbReference type="PROSITE" id="PS51704"/>
    </source>
</evidence>
<evidence type="ECO:0000313" key="2">
    <source>
        <dbReference type="EMBL" id="GLQ06628.1"/>
    </source>
</evidence>
<feature type="domain" description="GP-PDE" evidence="1">
    <location>
        <begin position="10"/>
        <end position="247"/>
    </location>
</feature>
<dbReference type="Proteomes" id="UP001161409">
    <property type="component" value="Unassembled WGS sequence"/>
</dbReference>
<dbReference type="SUPFAM" id="SSF51695">
    <property type="entry name" value="PLC-like phosphodiesterases"/>
    <property type="match status" value="1"/>
</dbReference>
<sequence length="247" mass="27365">MTTSFFDTMPRIIGHRGARGLAPENTLVSFRKAAEVGTKSIEIDVTLTADGVPVIHHDMDVKRCTDGSGPILLKTFEEIRDLDAGSWFSDQYRGVRIPTLEETLDCLADLGISLNLEVKPCAGWQVPTAETVGQFLNTHLKDRFPILLSSFDIEALVTIGRITPHLPLGYLTEAIAPDWEKRLSEAGAASLHVQREFVTEAAVRDVQSAGYKFLVYTVNDEDEAKRLLDWGVDAVITDYPDRLLPLI</sequence>
<dbReference type="Gene3D" id="3.20.20.190">
    <property type="entry name" value="Phosphatidylinositol (PI) phosphodiesterase"/>
    <property type="match status" value="1"/>
</dbReference>
<dbReference type="InterPro" id="IPR030395">
    <property type="entry name" value="GP_PDE_dom"/>
</dbReference>
<proteinExistence type="predicted"/>
<reference evidence="2" key="1">
    <citation type="journal article" date="2014" name="Int. J. Syst. Evol. Microbiol.">
        <title>Complete genome of a new Firmicutes species belonging to the dominant human colonic microbiota ('Ruminococcus bicirculans') reveals two chromosomes and a selective capacity to utilize plant glucans.</title>
        <authorList>
            <consortium name="NISC Comparative Sequencing Program"/>
            <person name="Wegmann U."/>
            <person name="Louis P."/>
            <person name="Goesmann A."/>
            <person name="Henrissat B."/>
            <person name="Duncan S.H."/>
            <person name="Flint H.J."/>
        </authorList>
    </citation>
    <scope>NUCLEOTIDE SEQUENCE</scope>
    <source>
        <strain evidence="2">NBRC 103408</strain>
    </source>
</reference>
<evidence type="ECO:0000313" key="3">
    <source>
        <dbReference type="Proteomes" id="UP001161409"/>
    </source>
</evidence>
<gene>
    <name evidence="2" type="primary">ugpQ</name>
    <name evidence="2" type="ORF">GCM10007924_18490</name>
</gene>
<dbReference type="RefSeq" id="WP_169560776.1">
    <property type="nucleotide sequence ID" value="NZ_BSNF01000006.1"/>
</dbReference>
<organism evidence="2 3">
    <name type="scientific">Sneathiella chinensis</name>
    <dbReference type="NCBI Taxonomy" id="349750"/>
    <lineage>
        <taxon>Bacteria</taxon>
        <taxon>Pseudomonadati</taxon>
        <taxon>Pseudomonadota</taxon>
        <taxon>Alphaproteobacteria</taxon>
        <taxon>Sneathiellales</taxon>
        <taxon>Sneathiellaceae</taxon>
        <taxon>Sneathiella</taxon>
    </lineage>
</organism>
<dbReference type="PANTHER" id="PTHR46211:SF1">
    <property type="entry name" value="GLYCEROPHOSPHODIESTER PHOSPHODIESTERASE, CYTOPLASMIC"/>
    <property type="match status" value="1"/>
</dbReference>
<dbReference type="EMBL" id="BSNF01000006">
    <property type="protein sequence ID" value="GLQ06628.1"/>
    <property type="molecule type" value="Genomic_DNA"/>
</dbReference>
<reference evidence="2" key="2">
    <citation type="submission" date="2023-01" db="EMBL/GenBank/DDBJ databases">
        <title>Draft genome sequence of Sneathiella chinensis strain NBRC 103408.</title>
        <authorList>
            <person name="Sun Q."/>
            <person name="Mori K."/>
        </authorList>
    </citation>
    <scope>NUCLEOTIDE SEQUENCE</scope>
    <source>
        <strain evidence="2">NBRC 103408</strain>
    </source>
</reference>
<name>A0ABQ5U4H5_9PROT</name>
<comment type="caution">
    <text evidence="2">The sequence shown here is derived from an EMBL/GenBank/DDBJ whole genome shotgun (WGS) entry which is preliminary data.</text>
</comment>
<dbReference type="PANTHER" id="PTHR46211">
    <property type="entry name" value="GLYCEROPHOSPHORYL DIESTER PHOSPHODIESTERASE"/>
    <property type="match status" value="1"/>
</dbReference>
<protein>
    <submittedName>
        <fullName evidence="2">Glycerophosphoryl diester phosphodiesterase</fullName>
    </submittedName>
</protein>
<dbReference type="CDD" id="cd08562">
    <property type="entry name" value="GDPD_EcUgpQ_like"/>
    <property type="match status" value="1"/>
</dbReference>
<accession>A0ABQ5U4H5</accession>
<dbReference type="PROSITE" id="PS50007">
    <property type="entry name" value="PIPLC_X_DOMAIN"/>
    <property type="match status" value="1"/>
</dbReference>
<dbReference type="PROSITE" id="PS51704">
    <property type="entry name" value="GP_PDE"/>
    <property type="match status" value="1"/>
</dbReference>
<dbReference type="InterPro" id="IPR017946">
    <property type="entry name" value="PLC-like_Pdiesterase_TIM-brl"/>
</dbReference>
<dbReference type="Pfam" id="PF03009">
    <property type="entry name" value="GDPD"/>
    <property type="match status" value="1"/>
</dbReference>
<keyword evidence="3" id="KW-1185">Reference proteome</keyword>